<feature type="compositionally biased region" description="Basic residues" evidence="1">
    <location>
        <begin position="42"/>
        <end position="55"/>
    </location>
</feature>
<sequence>VAVPEPPAARGAQRVPAEQRLPRQDRRSVLRDRGPRADHGRPRAPGHRPVPRLHVHSGDGDRPDLRRRARGLQPEGLLRHQRRPHLRDHAAVERSHGDAGVPGPARRRGAPPRLRLQRGAVGPAARDVRRARLPADAERSLARPELVLVLRHRGGHHDLLRDLPLPGRLHVPGARGVVSGAAPGL</sequence>
<proteinExistence type="predicted"/>
<name>A0A6J4IDZ1_9ACTN</name>
<feature type="non-terminal residue" evidence="2">
    <location>
        <position position="1"/>
    </location>
</feature>
<gene>
    <name evidence="2" type="ORF">AVDCRST_MAG52-1997</name>
</gene>
<feature type="compositionally biased region" description="Basic and acidic residues" evidence="1">
    <location>
        <begin position="87"/>
        <end position="97"/>
    </location>
</feature>
<evidence type="ECO:0000256" key="1">
    <source>
        <dbReference type="SAM" id="MobiDB-lite"/>
    </source>
</evidence>
<feature type="non-terminal residue" evidence="2">
    <location>
        <position position="185"/>
    </location>
</feature>
<reference evidence="2" key="1">
    <citation type="submission" date="2020-02" db="EMBL/GenBank/DDBJ databases">
        <authorList>
            <person name="Meier V. D."/>
        </authorList>
    </citation>
    <scope>NUCLEOTIDE SEQUENCE</scope>
    <source>
        <strain evidence="2">AVDCRST_MAG52</strain>
    </source>
</reference>
<accession>A0A6J4IDZ1</accession>
<protein>
    <submittedName>
        <fullName evidence="2">Uncharacterized protein</fullName>
    </submittedName>
</protein>
<feature type="compositionally biased region" description="Basic and acidic residues" evidence="1">
    <location>
        <begin position="56"/>
        <end position="66"/>
    </location>
</feature>
<feature type="compositionally biased region" description="Basic and acidic residues" evidence="1">
    <location>
        <begin position="20"/>
        <end position="41"/>
    </location>
</feature>
<organism evidence="2">
    <name type="scientific">uncultured Blastococcus sp</name>
    <dbReference type="NCBI Taxonomy" id="217144"/>
    <lineage>
        <taxon>Bacteria</taxon>
        <taxon>Bacillati</taxon>
        <taxon>Actinomycetota</taxon>
        <taxon>Actinomycetes</taxon>
        <taxon>Geodermatophilales</taxon>
        <taxon>Geodermatophilaceae</taxon>
        <taxon>Blastococcus</taxon>
        <taxon>environmental samples</taxon>
    </lineage>
</organism>
<dbReference type="AlphaFoldDB" id="A0A6J4IDZ1"/>
<evidence type="ECO:0000313" key="2">
    <source>
        <dbReference type="EMBL" id="CAA9248203.1"/>
    </source>
</evidence>
<feature type="region of interest" description="Disordered" evidence="1">
    <location>
        <begin position="1"/>
        <end position="127"/>
    </location>
</feature>
<dbReference type="EMBL" id="CADCTN010000139">
    <property type="protein sequence ID" value="CAA9248203.1"/>
    <property type="molecule type" value="Genomic_DNA"/>
</dbReference>